<accession>A0ABU3GNM7</accession>
<comment type="caution">
    <text evidence="1">The sequence shown here is derived from an EMBL/GenBank/DDBJ whole genome shotgun (WGS) entry which is preliminary data.</text>
</comment>
<protein>
    <recommendedName>
        <fullName evidence="3">Cthe-2314-like HEPN domain-containing protein</fullName>
    </recommendedName>
</protein>
<dbReference type="RefSeq" id="WP_311947257.1">
    <property type="nucleotide sequence ID" value="NZ_JAVLVU010000001.1"/>
</dbReference>
<dbReference type="Proteomes" id="UP001258315">
    <property type="component" value="Unassembled WGS sequence"/>
</dbReference>
<proteinExistence type="predicted"/>
<keyword evidence="2" id="KW-1185">Reference proteome</keyword>
<evidence type="ECO:0000313" key="1">
    <source>
        <dbReference type="EMBL" id="MDT3401389.1"/>
    </source>
</evidence>
<dbReference type="EMBL" id="JAVLVU010000001">
    <property type="protein sequence ID" value="MDT3401389.1"/>
    <property type="molecule type" value="Genomic_DNA"/>
</dbReference>
<gene>
    <name evidence="1" type="ORF">QE417_000461</name>
</gene>
<sequence>MKSLESWHSEIMAHMKGSGLINLSEYKNNGTSIFITFTDITRSKRSLKEFDCSDFKHADDFNFISQDLIYSISILELLHPKINNALKENGTYHQNLEDHMYLRYASYSLQTIYSFWDRIGDFLDFFFDTKQKGDVYLSRVLDRFPQNFRSTTYDELLDLYKVKVLPVVTERHLTVHTFTLKAKFYWGVIEHGGRNYEKLEALQKEKDSYPSLFREQLNYMFNGFTLALKLVSELPDNLPNSKDAVPIITE</sequence>
<reference evidence="2" key="1">
    <citation type="submission" date="2023-07" db="EMBL/GenBank/DDBJ databases">
        <title>Functional and genomic diversity of the sorghum phyllosphere microbiome.</title>
        <authorList>
            <person name="Shade A."/>
        </authorList>
    </citation>
    <scope>NUCLEOTIDE SEQUENCE [LARGE SCALE GENOMIC DNA]</scope>
    <source>
        <strain evidence="2">SORGH_AS_0422</strain>
    </source>
</reference>
<name>A0ABU3GNM7_9SPHI</name>
<organism evidence="1 2">
    <name type="scientific">Mucilaginibacter terrae</name>
    <dbReference type="NCBI Taxonomy" id="1955052"/>
    <lineage>
        <taxon>Bacteria</taxon>
        <taxon>Pseudomonadati</taxon>
        <taxon>Bacteroidota</taxon>
        <taxon>Sphingobacteriia</taxon>
        <taxon>Sphingobacteriales</taxon>
        <taxon>Sphingobacteriaceae</taxon>
        <taxon>Mucilaginibacter</taxon>
    </lineage>
</organism>
<evidence type="ECO:0000313" key="2">
    <source>
        <dbReference type="Proteomes" id="UP001258315"/>
    </source>
</evidence>
<evidence type="ECO:0008006" key="3">
    <source>
        <dbReference type="Google" id="ProtNLM"/>
    </source>
</evidence>